<name>H1YGC4_9SPHI</name>
<protein>
    <submittedName>
        <fullName evidence="1">Uncharacterized protein</fullName>
    </submittedName>
</protein>
<dbReference type="AlphaFoldDB" id="H1YGC4"/>
<sequence>MKYTLNLSFEQIKLPPFQDILILARNSPQGKIGLSKSFELLLPNGFELIDVEDELIEAVFVQRNILHKVPSEKVINILREHVFPFISEGELVKVDFNVTISVHNIELQN</sequence>
<gene>
    <name evidence="1" type="ORF">Mucpa_0280</name>
</gene>
<evidence type="ECO:0000313" key="1">
    <source>
        <dbReference type="EMBL" id="EHQ24476.1"/>
    </source>
</evidence>
<accession>H1YGC4</accession>
<reference evidence="1" key="1">
    <citation type="submission" date="2011-09" db="EMBL/GenBank/DDBJ databases">
        <title>The permanent draft genome of Mucilaginibacter paludis DSM 18603.</title>
        <authorList>
            <consortium name="US DOE Joint Genome Institute (JGI-PGF)"/>
            <person name="Lucas S."/>
            <person name="Han J."/>
            <person name="Lapidus A."/>
            <person name="Bruce D."/>
            <person name="Goodwin L."/>
            <person name="Pitluck S."/>
            <person name="Peters L."/>
            <person name="Kyrpides N."/>
            <person name="Mavromatis K."/>
            <person name="Ivanova N."/>
            <person name="Mikhailova N."/>
            <person name="Held B."/>
            <person name="Detter J.C."/>
            <person name="Tapia R."/>
            <person name="Han C."/>
            <person name="Land M."/>
            <person name="Hauser L."/>
            <person name="Markowitz V."/>
            <person name="Cheng J.-F."/>
            <person name="Hugenholtz P."/>
            <person name="Woyke T."/>
            <person name="Wu D."/>
            <person name="Tindall B."/>
            <person name="Brambilla E."/>
            <person name="Klenk H.-P."/>
            <person name="Eisen J.A."/>
        </authorList>
    </citation>
    <scope>NUCLEOTIDE SEQUENCE [LARGE SCALE GENOMIC DNA]</scope>
    <source>
        <strain evidence="1">DSM 18603</strain>
    </source>
</reference>
<dbReference type="eggNOG" id="ENOG5032VMZ">
    <property type="taxonomic scope" value="Bacteria"/>
</dbReference>
<dbReference type="RefSeq" id="WP_008504022.1">
    <property type="nucleotide sequence ID" value="NZ_CM001403.1"/>
</dbReference>
<organism evidence="1 2">
    <name type="scientific">Mucilaginibacter paludis DSM 18603</name>
    <dbReference type="NCBI Taxonomy" id="714943"/>
    <lineage>
        <taxon>Bacteria</taxon>
        <taxon>Pseudomonadati</taxon>
        <taxon>Bacteroidota</taxon>
        <taxon>Sphingobacteriia</taxon>
        <taxon>Sphingobacteriales</taxon>
        <taxon>Sphingobacteriaceae</taxon>
        <taxon>Mucilaginibacter</taxon>
    </lineage>
</organism>
<keyword evidence="2" id="KW-1185">Reference proteome</keyword>
<dbReference type="Proteomes" id="UP000002774">
    <property type="component" value="Chromosome"/>
</dbReference>
<dbReference type="EMBL" id="CM001403">
    <property type="protein sequence ID" value="EHQ24476.1"/>
    <property type="molecule type" value="Genomic_DNA"/>
</dbReference>
<proteinExistence type="predicted"/>
<evidence type="ECO:0000313" key="2">
    <source>
        <dbReference type="Proteomes" id="UP000002774"/>
    </source>
</evidence>
<dbReference type="HOGENOM" id="CLU_167402_0_0_10"/>